<evidence type="ECO:0000256" key="2">
    <source>
        <dbReference type="SAM" id="Phobius"/>
    </source>
</evidence>
<feature type="domain" description="DUF4328" evidence="3">
    <location>
        <begin position="90"/>
        <end position="233"/>
    </location>
</feature>
<protein>
    <submittedName>
        <fullName evidence="4">DUF4328 domain-containing protein</fullName>
    </submittedName>
</protein>
<feature type="region of interest" description="Disordered" evidence="1">
    <location>
        <begin position="246"/>
        <end position="265"/>
    </location>
</feature>
<keyword evidence="2" id="KW-1133">Transmembrane helix</keyword>
<keyword evidence="5" id="KW-1185">Reference proteome</keyword>
<reference evidence="4 5" key="1">
    <citation type="submission" date="2024-04" db="EMBL/GenBank/DDBJ databases">
        <title>Luteolibacter sp. isolated from soil.</title>
        <authorList>
            <person name="An J."/>
        </authorList>
    </citation>
    <scope>NUCLEOTIDE SEQUENCE [LARGE SCALE GENOMIC DNA]</scope>
    <source>
        <strain evidence="4 5">Y139</strain>
    </source>
</reference>
<dbReference type="InterPro" id="IPR025565">
    <property type="entry name" value="DUF4328"/>
</dbReference>
<dbReference type="Pfam" id="PF14219">
    <property type="entry name" value="DUF4328"/>
    <property type="match status" value="1"/>
</dbReference>
<evidence type="ECO:0000256" key="1">
    <source>
        <dbReference type="SAM" id="MobiDB-lite"/>
    </source>
</evidence>
<dbReference type="RefSeq" id="WP_341404337.1">
    <property type="nucleotide sequence ID" value="NZ_JBBUKT010000003.1"/>
</dbReference>
<evidence type="ECO:0000313" key="5">
    <source>
        <dbReference type="Proteomes" id="UP001371305"/>
    </source>
</evidence>
<dbReference type="EMBL" id="JBBUKT010000003">
    <property type="protein sequence ID" value="MEK7950736.1"/>
    <property type="molecule type" value="Genomic_DNA"/>
</dbReference>
<name>A0ABU9ASY6_9BACT</name>
<feature type="transmembrane region" description="Helical" evidence="2">
    <location>
        <begin position="83"/>
        <end position="104"/>
    </location>
</feature>
<evidence type="ECO:0000313" key="4">
    <source>
        <dbReference type="EMBL" id="MEK7950736.1"/>
    </source>
</evidence>
<evidence type="ECO:0000259" key="3">
    <source>
        <dbReference type="Pfam" id="PF14219"/>
    </source>
</evidence>
<feature type="transmembrane region" description="Helical" evidence="2">
    <location>
        <begin position="204"/>
        <end position="229"/>
    </location>
</feature>
<keyword evidence="2" id="KW-0472">Membrane</keyword>
<comment type="caution">
    <text evidence="4">The sequence shown here is derived from an EMBL/GenBank/DDBJ whole genome shotgun (WGS) entry which is preliminary data.</text>
</comment>
<proteinExistence type="predicted"/>
<keyword evidence="2" id="KW-0812">Transmembrane</keyword>
<feature type="transmembrane region" description="Helical" evidence="2">
    <location>
        <begin position="41"/>
        <end position="62"/>
    </location>
</feature>
<organism evidence="4 5">
    <name type="scientific">Luteolibacter soli</name>
    <dbReference type="NCBI Taxonomy" id="3135280"/>
    <lineage>
        <taxon>Bacteria</taxon>
        <taxon>Pseudomonadati</taxon>
        <taxon>Verrucomicrobiota</taxon>
        <taxon>Verrucomicrobiia</taxon>
        <taxon>Verrucomicrobiales</taxon>
        <taxon>Verrucomicrobiaceae</taxon>
        <taxon>Luteolibacter</taxon>
    </lineage>
</organism>
<sequence length="265" mass="29279">MDPEEKELNPYAAPAAIEAPAAEATPDVASQYRLYRDNRTLAAWLVGLLVLGALVNLARGGLHLAYTLTAFAADQKRVKMIEGIMNGLGFVMFACMIVFGIWIVRSAKNAWLFAEVARFRKRVDFQVQQTYLQDTPGWAVGWYFIPIANLWKPFVAMRDIVRASTMREGLPSFLLPTWWTLWILCNLADNSPQILNNPSFEWSATFLAAASAGVPGVQIALHLIAIVLVRAVTALQTDTAAAMAAATPADPLPSRPRRARLPRQE</sequence>
<feature type="compositionally biased region" description="Basic residues" evidence="1">
    <location>
        <begin position="255"/>
        <end position="265"/>
    </location>
</feature>
<accession>A0ABU9ASY6</accession>
<gene>
    <name evidence="4" type="ORF">WKV53_09530</name>
</gene>
<dbReference type="Proteomes" id="UP001371305">
    <property type="component" value="Unassembled WGS sequence"/>
</dbReference>